<organism evidence="2 3">
    <name type="scientific">Helobdella robusta</name>
    <name type="common">Californian leech</name>
    <dbReference type="NCBI Taxonomy" id="6412"/>
    <lineage>
        <taxon>Eukaryota</taxon>
        <taxon>Metazoa</taxon>
        <taxon>Spiralia</taxon>
        <taxon>Lophotrochozoa</taxon>
        <taxon>Annelida</taxon>
        <taxon>Clitellata</taxon>
        <taxon>Hirudinea</taxon>
        <taxon>Rhynchobdellida</taxon>
        <taxon>Glossiphoniidae</taxon>
        <taxon>Helobdella</taxon>
    </lineage>
</organism>
<keyword evidence="3" id="KW-1185">Reference proteome</keyword>
<dbReference type="InParanoid" id="T1F1A0"/>
<dbReference type="EMBL" id="AMQM01003161">
    <property type="status" value="NOT_ANNOTATED_CDS"/>
    <property type="molecule type" value="Genomic_DNA"/>
</dbReference>
<dbReference type="KEGG" id="hro:HELRODRAFT_169030"/>
<reference evidence="2" key="3">
    <citation type="submission" date="2015-06" db="UniProtKB">
        <authorList>
            <consortium name="EnsemblMetazoa"/>
        </authorList>
    </citation>
    <scope>IDENTIFICATION</scope>
</reference>
<evidence type="ECO:0000313" key="3">
    <source>
        <dbReference type="Proteomes" id="UP000015101"/>
    </source>
</evidence>
<accession>T1F1A0</accession>
<dbReference type="RefSeq" id="XP_009013112.1">
    <property type="nucleotide sequence ID" value="XM_009014864.1"/>
</dbReference>
<dbReference type="CTD" id="20202600"/>
<reference evidence="3" key="1">
    <citation type="submission" date="2012-12" db="EMBL/GenBank/DDBJ databases">
        <authorList>
            <person name="Hellsten U."/>
            <person name="Grimwood J."/>
            <person name="Chapman J.A."/>
            <person name="Shapiro H."/>
            <person name="Aerts A."/>
            <person name="Otillar R.P."/>
            <person name="Terry A.Y."/>
            <person name="Boore J.L."/>
            <person name="Simakov O."/>
            <person name="Marletaz F."/>
            <person name="Cho S.-J."/>
            <person name="Edsinger-Gonzales E."/>
            <person name="Havlak P."/>
            <person name="Kuo D.-H."/>
            <person name="Larsson T."/>
            <person name="Lv J."/>
            <person name="Arendt D."/>
            <person name="Savage R."/>
            <person name="Osoegawa K."/>
            <person name="de Jong P."/>
            <person name="Lindberg D.R."/>
            <person name="Seaver E.C."/>
            <person name="Weisblat D.A."/>
            <person name="Putnam N.H."/>
            <person name="Grigoriev I.V."/>
            <person name="Rokhsar D.S."/>
        </authorList>
    </citation>
    <scope>NUCLEOTIDE SEQUENCE</scope>
</reference>
<reference evidence="1 3" key="2">
    <citation type="journal article" date="2013" name="Nature">
        <title>Insights into bilaterian evolution from three spiralian genomes.</title>
        <authorList>
            <person name="Simakov O."/>
            <person name="Marletaz F."/>
            <person name="Cho S.J."/>
            <person name="Edsinger-Gonzales E."/>
            <person name="Havlak P."/>
            <person name="Hellsten U."/>
            <person name="Kuo D.H."/>
            <person name="Larsson T."/>
            <person name="Lv J."/>
            <person name="Arendt D."/>
            <person name="Savage R."/>
            <person name="Osoegawa K."/>
            <person name="de Jong P."/>
            <person name="Grimwood J."/>
            <person name="Chapman J.A."/>
            <person name="Shapiro H."/>
            <person name="Aerts A."/>
            <person name="Otillar R.P."/>
            <person name="Terry A.Y."/>
            <person name="Boore J.L."/>
            <person name="Grigoriev I.V."/>
            <person name="Lindberg D.R."/>
            <person name="Seaver E.C."/>
            <person name="Weisblat D.A."/>
            <person name="Putnam N.H."/>
            <person name="Rokhsar D.S."/>
        </authorList>
    </citation>
    <scope>NUCLEOTIDE SEQUENCE</scope>
</reference>
<evidence type="ECO:0000313" key="2">
    <source>
        <dbReference type="EnsemblMetazoa" id="HelroP169030"/>
    </source>
</evidence>
<dbReference type="Proteomes" id="UP000015101">
    <property type="component" value="Unassembled WGS sequence"/>
</dbReference>
<dbReference type="EnsemblMetazoa" id="HelroT169030">
    <property type="protein sequence ID" value="HelroP169030"/>
    <property type="gene ID" value="HelroG169030"/>
</dbReference>
<protein>
    <submittedName>
        <fullName evidence="1 2">Uncharacterized protein</fullName>
    </submittedName>
</protein>
<name>T1F1A0_HELRO</name>
<dbReference type="AlphaFoldDB" id="T1F1A0"/>
<sequence length="237" mass="26929">MLKENNLLPKLPKYVAACLNFPILCCSKTPADSDINENEVHQVQHNYVTKDEFSIVISTLNTVVSKINLISDKLNYRKKWGDVCPDNNTLEFPNITLSDEFPKLPSIHSSVDVVGELGQPSPKLTKPWLNDKDWFSLVTKPQIKSLSSRDRRSMSIKGKLSVNSSLIKGCFPLYRKSVGMPNQPRPDENSESTSFKVLIDAKDEEKLYSSDIWPEDCLVTRWVFYNNDVVKMGPHQP</sequence>
<proteinExistence type="predicted"/>
<gene>
    <name evidence="2" type="primary">20202600</name>
    <name evidence="1" type="ORF">HELRODRAFT_169030</name>
</gene>
<dbReference type="GeneID" id="20202600"/>
<dbReference type="EMBL" id="KB096023">
    <property type="protein sequence ID" value="ESO09090.1"/>
    <property type="molecule type" value="Genomic_DNA"/>
</dbReference>
<evidence type="ECO:0000313" key="1">
    <source>
        <dbReference type="EMBL" id="ESO09090.1"/>
    </source>
</evidence>
<dbReference type="HOGENOM" id="CLU_1171743_0_0_1"/>